<keyword evidence="3" id="KW-1185">Reference proteome</keyword>
<dbReference type="AlphaFoldDB" id="A0A813AF86"/>
<feature type="compositionally biased region" description="Basic and acidic residues" evidence="1">
    <location>
        <begin position="85"/>
        <end position="96"/>
    </location>
</feature>
<gene>
    <name evidence="2" type="ORF">SNEC2469_LOCUS27402</name>
</gene>
<evidence type="ECO:0000313" key="3">
    <source>
        <dbReference type="Proteomes" id="UP000601435"/>
    </source>
</evidence>
<name>A0A813AF86_9DINO</name>
<feature type="non-terminal residue" evidence="2">
    <location>
        <position position="170"/>
    </location>
</feature>
<accession>A0A813AF86</accession>
<feature type="compositionally biased region" description="Low complexity" evidence="1">
    <location>
        <begin position="42"/>
        <end position="70"/>
    </location>
</feature>
<dbReference type="Proteomes" id="UP000601435">
    <property type="component" value="Unassembled WGS sequence"/>
</dbReference>
<comment type="caution">
    <text evidence="2">The sequence shown here is derived from an EMBL/GenBank/DDBJ whole genome shotgun (WGS) entry which is preliminary data.</text>
</comment>
<sequence>MSSAALDAGVDPAIHFGGWTRLQRRALVMAVGASEAAYADAKAAATPPVKKAPARPPVDVAPAKAVSPAPSTVTQPASERSAGPAEEKGGTTHLEPAERAAPAEVATLAARSRCSRFCRALRARAALVTPFFFRSPWATWTREHAEAAAAAMNYVSALAFYAAMGRGELQ</sequence>
<evidence type="ECO:0000256" key="1">
    <source>
        <dbReference type="SAM" id="MobiDB-lite"/>
    </source>
</evidence>
<reference evidence="2" key="1">
    <citation type="submission" date="2021-02" db="EMBL/GenBank/DDBJ databases">
        <authorList>
            <person name="Dougan E. K."/>
            <person name="Rhodes N."/>
            <person name="Thang M."/>
            <person name="Chan C."/>
        </authorList>
    </citation>
    <scope>NUCLEOTIDE SEQUENCE</scope>
</reference>
<protein>
    <submittedName>
        <fullName evidence="2">Uncharacterized protein</fullName>
    </submittedName>
</protein>
<organism evidence="2 3">
    <name type="scientific">Symbiodinium necroappetens</name>
    <dbReference type="NCBI Taxonomy" id="1628268"/>
    <lineage>
        <taxon>Eukaryota</taxon>
        <taxon>Sar</taxon>
        <taxon>Alveolata</taxon>
        <taxon>Dinophyceae</taxon>
        <taxon>Suessiales</taxon>
        <taxon>Symbiodiniaceae</taxon>
        <taxon>Symbiodinium</taxon>
    </lineage>
</organism>
<proteinExistence type="predicted"/>
<feature type="region of interest" description="Disordered" evidence="1">
    <location>
        <begin position="42"/>
        <end position="96"/>
    </location>
</feature>
<dbReference type="EMBL" id="CAJNJA010057641">
    <property type="protein sequence ID" value="CAE7862899.1"/>
    <property type="molecule type" value="Genomic_DNA"/>
</dbReference>
<evidence type="ECO:0000313" key="2">
    <source>
        <dbReference type="EMBL" id="CAE7862899.1"/>
    </source>
</evidence>